<gene>
    <name evidence="1" type="ORF">NVS88_21270</name>
</gene>
<accession>A0A9X4RG03</accession>
<dbReference type="Proteomes" id="UP001152755">
    <property type="component" value="Unassembled WGS sequence"/>
</dbReference>
<comment type="caution">
    <text evidence="1">The sequence shown here is derived from an EMBL/GenBank/DDBJ whole genome shotgun (WGS) entry which is preliminary data.</text>
</comment>
<name>A0A9X4RG03_9ACTN</name>
<evidence type="ECO:0000313" key="1">
    <source>
        <dbReference type="EMBL" id="MDG3017089.1"/>
    </source>
</evidence>
<protein>
    <submittedName>
        <fullName evidence="1">Uncharacterized protein</fullName>
    </submittedName>
</protein>
<organism evidence="1 2">
    <name type="scientific">Speluncibacter jeojiensis</name>
    <dbReference type="NCBI Taxonomy" id="2710754"/>
    <lineage>
        <taxon>Bacteria</taxon>
        <taxon>Bacillati</taxon>
        <taxon>Actinomycetota</taxon>
        <taxon>Actinomycetes</taxon>
        <taxon>Mycobacteriales</taxon>
        <taxon>Speluncibacteraceae</taxon>
        <taxon>Speluncibacter</taxon>
    </lineage>
</organism>
<sequence length="111" mass="12227">MTTYESIVAARLSDRSATARMLRCQAEQWSDETLEAVLTEIDNFRGELDVIALSLAAVAHHAEQLEDDAQHELTIALTAVNVQHDLLQERAANFRVVADRRRAADEGPAAA</sequence>
<reference evidence="1" key="1">
    <citation type="submission" date="2022-08" db="EMBL/GenBank/DDBJ databases">
        <title>Genome analysis of Corynebacteriales strain.</title>
        <authorList>
            <person name="Lee S.D."/>
        </authorList>
    </citation>
    <scope>NUCLEOTIDE SEQUENCE</scope>
    <source>
        <strain evidence="1">D3-21</strain>
    </source>
</reference>
<dbReference type="AlphaFoldDB" id="A0A9X4RG03"/>
<dbReference type="EMBL" id="JANRHA010000023">
    <property type="protein sequence ID" value="MDG3017089.1"/>
    <property type="molecule type" value="Genomic_DNA"/>
</dbReference>
<dbReference type="RefSeq" id="WP_277830382.1">
    <property type="nucleotide sequence ID" value="NZ_JAAIVF010000001.1"/>
</dbReference>
<evidence type="ECO:0000313" key="2">
    <source>
        <dbReference type="Proteomes" id="UP001152755"/>
    </source>
</evidence>
<keyword evidence="2" id="KW-1185">Reference proteome</keyword>
<proteinExistence type="predicted"/>